<sequence length="186" mass="21213">MSAYVFLAVLAVIAVPALGVDPEDPFDTLCAEGSKWHFFMDKLTWNASRDFCISNGWQLAILDAKPKDKAVRQHILKGNIALKAAPGNGYWMGCEDQGCEGHFHWLEGNPLERDGYSNWYQDPRGIYNQPNDNHQLDATGQDCCQMWKEPRKKPVFAWDDDYCWKKKGFICEETGIDECLTNITED</sequence>
<protein>
    <submittedName>
        <fullName evidence="4">C-type lectin domain family 4 member F-like</fullName>
    </submittedName>
</protein>
<keyword evidence="3" id="KW-1185">Reference proteome</keyword>
<dbReference type="PROSITE" id="PS50041">
    <property type="entry name" value="C_TYPE_LECTIN_2"/>
    <property type="match status" value="1"/>
</dbReference>
<evidence type="ECO:0000313" key="3">
    <source>
        <dbReference type="Proteomes" id="UP000694865"/>
    </source>
</evidence>
<dbReference type="GeneID" id="100371669"/>
<dbReference type="SMART" id="SM00034">
    <property type="entry name" value="CLECT"/>
    <property type="match status" value="1"/>
</dbReference>
<dbReference type="InterPro" id="IPR016187">
    <property type="entry name" value="CTDL_fold"/>
</dbReference>
<accession>A0ABM0GPJ4</accession>
<reference evidence="4" key="1">
    <citation type="submission" date="2025-08" db="UniProtKB">
        <authorList>
            <consortium name="RefSeq"/>
        </authorList>
    </citation>
    <scope>IDENTIFICATION</scope>
    <source>
        <tissue evidence="4">Testes</tissue>
    </source>
</reference>
<feature type="domain" description="C-type lectin" evidence="2">
    <location>
        <begin position="31"/>
        <end position="172"/>
    </location>
</feature>
<feature type="signal peptide" evidence="1">
    <location>
        <begin position="1"/>
        <end position="19"/>
    </location>
</feature>
<dbReference type="InterPro" id="IPR050801">
    <property type="entry name" value="Ca-Dep_Lectins_ImmuneDev"/>
</dbReference>
<dbReference type="Pfam" id="PF00059">
    <property type="entry name" value="Lectin_C"/>
    <property type="match status" value="1"/>
</dbReference>
<proteinExistence type="predicted"/>
<dbReference type="RefSeq" id="XP_002734479.1">
    <property type="nucleotide sequence ID" value="XM_002734433.2"/>
</dbReference>
<evidence type="ECO:0000259" key="2">
    <source>
        <dbReference type="PROSITE" id="PS50041"/>
    </source>
</evidence>
<dbReference type="InterPro" id="IPR001304">
    <property type="entry name" value="C-type_lectin-like"/>
</dbReference>
<dbReference type="Proteomes" id="UP000694865">
    <property type="component" value="Unplaced"/>
</dbReference>
<keyword evidence="1" id="KW-0732">Signal</keyword>
<dbReference type="InterPro" id="IPR016186">
    <property type="entry name" value="C-type_lectin-like/link_sf"/>
</dbReference>
<feature type="chain" id="PRO_5046099549" evidence="1">
    <location>
        <begin position="20"/>
        <end position="186"/>
    </location>
</feature>
<gene>
    <name evidence="4" type="primary">LOC100371669</name>
</gene>
<dbReference type="PANTHER" id="PTHR22801">
    <property type="entry name" value="LITHOSTATHINE"/>
    <property type="match status" value="1"/>
</dbReference>
<organism evidence="3 4">
    <name type="scientific">Saccoglossus kowalevskii</name>
    <name type="common">Acorn worm</name>
    <dbReference type="NCBI Taxonomy" id="10224"/>
    <lineage>
        <taxon>Eukaryota</taxon>
        <taxon>Metazoa</taxon>
        <taxon>Hemichordata</taxon>
        <taxon>Enteropneusta</taxon>
        <taxon>Harrimaniidae</taxon>
        <taxon>Saccoglossus</taxon>
    </lineage>
</organism>
<evidence type="ECO:0000256" key="1">
    <source>
        <dbReference type="SAM" id="SignalP"/>
    </source>
</evidence>
<evidence type="ECO:0000313" key="4">
    <source>
        <dbReference type="RefSeq" id="XP_002734479.1"/>
    </source>
</evidence>
<dbReference type="Gene3D" id="3.10.100.10">
    <property type="entry name" value="Mannose-Binding Protein A, subunit A"/>
    <property type="match status" value="1"/>
</dbReference>
<dbReference type="PANTHER" id="PTHR22801:SF63">
    <property type="entry name" value="C-TYPE LECTIN DOMAIN-CONTAINING PROTEIN"/>
    <property type="match status" value="1"/>
</dbReference>
<name>A0ABM0GPJ4_SACKO</name>
<dbReference type="CDD" id="cd00037">
    <property type="entry name" value="CLECT"/>
    <property type="match status" value="1"/>
</dbReference>
<dbReference type="SUPFAM" id="SSF56436">
    <property type="entry name" value="C-type lectin-like"/>
    <property type="match status" value="1"/>
</dbReference>